<accession>A0ABU2QPG2</accession>
<gene>
    <name evidence="3" type="ORF">RM528_29365</name>
</gene>
<reference evidence="4" key="1">
    <citation type="submission" date="2023-07" db="EMBL/GenBank/DDBJ databases">
        <title>30 novel species of actinomycetes from the DSMZ collection.</title>
        <authorList>
            <person name="Nouioui I."/>
        </authorList>
    </citation>
    <scope>NUCLEOTIDE SEQUENCE [LARGE SCALE GENOMIC DNA]</scope>
    <source>
        <strain evidence="4">DSM 41635</strain>
    </source>
</reference>
<feature type="transmembrane region" description="Helical" evidence="2">
    <location>
        <begin position="126"/>
        <end position="152"/>
    </location>
</feature>
<dbReference type="RefSeq" id="WP_311711209.1">
    <property type="nucleotide sequence ID" value="NZ_JAVRFB010000030.1"/>
</dbReference>
<evidence type="ECO:0000256" key="1">
    <source>
        <dbReference type="SAM" id="MobiDB-lite"/>
    </source>
</evidence>
<evidence type="ECO:0000313" key="4">
    <source>
        <dbReference type="Proteomes" id="UP001180503"/>
    </source>
</evidence>
<keyword evidence="2" id="KW-0472">Membrane</keyword>
<keyword evidence="2" id="KW-1133">Transmembrane helix</keyword>
<dbReference type="EMBL" id="JAVRFB010000030">
    <property type="protein sequence ID" value="MDT0405952.1"/>
    <property type="molecule type" value="Genomic_DNA"/>
</dbReference>
<feature type="region of interest" description="Disordered" evidence="1">
    <location>
        <begin position="1"/>
        <end position="44"/>
    </location>
</feature>
<comment type="caution">
    <text evidence="3">The sequence shown here is derived from an EMBL/GenBank/DDBJ whole genome shotgun (WGS) entry which is preliminary data.</text>
</comment>
<protein>
    <submittedName>
        <fullName evidence="3">Uncharacterized protein</fullName>
    </submittedName>
</protein>
<keyword evidence="2" id="KW-0812">Transmembrane</keyword>
<proteinExistence type="predicted"/>
<organism evidence="3 4">
    <name type="scientific">Streptomyces edwardsiae</name>
    <dbReference type="NCBI Taxonomy" id="3075527"/>
    <lineage>
        <taxon>Bacteria</taxon>
        <taxon>Bacillati</taxon>
        <taxon>Actinomycetota</taxon>
        <taxon>Actinomycetes</taxon>
        <taxon>Kitasatosporales</taxon>
        <taxon>Streptomycetaceae</taxon>
        <taxon>Streptomyces</taxon>
    </lineage>
</organism>
<feature type="region of interest" description="Disordered" evidence="1">
    <location>
        <begin position="391"/>
        <end position="427"/>
    </location>
</feature>
<feature type="compositionally biased region" description="Basic and acidic residues" evidence="1">
    <location>
        <begin position="13"/>
        <end position="35"/>
    </location>
</feature>
<feature type="compositionally biased region" description="Basic and acidic residues" evidence="1">
    <location>
        <begin position="393"/>
        <end position="414"/>
    </location>
</feature>
<feature type="region of interest" description="Disordered" evidence="1">
    <location>
        <begin position="78"/>
        <end position="112"/>
    </location>
</feature>
<evidence type="ECO:0000313" key="3">
    <source>
        <dbReference type="EMBL" id="MDT0405952.1"/>
    </source>
</evidence>
<evidence type="ECO:0000256" key="2">
    <source>
        <dbReference type="SAM" id="Phobius"/>
    </source>
</evidence>
<sequence>MSRDHRWRTLAAYDRRRERVREPVAEQPSEEHRPESSSLPDDVWEKFVEDSERDIRASAPKEPSARARMVTERLRAMDEAQARAAAGGRRRTGGKRRTAPPARPDGWRASPPLRVLERPTSRRRRIWSVAGIVVAVALAVVVVNPSAALSWLPGSLGEDEAPAADATPLAPETGRPGAAPSDAPAGTPTRAKPYAGSPAARWEAGADAIRPPVATAVGGVPADRIRAALNGTKDFLVAAHLDPAVLKGERPVKALDLVDPAEKEFLADLRDALREPTEKNDPVWTFTRFDPAEVELAGEVRVRGRMTVEPVKGAAGRAVIKADYTFVYPMARAGGGDDEVSRAVVRRTVEVEAVDPARFQAAEGHIWITDVNGEISNDDCRDGDGVIRPQFFADRHRSSEPSGPKRDPYDRSRSLDGAADCGVVTRT</sequence>
<dbReference type="Proteomes" id="UP001180503">
    <property type="component" value="Unassembled WGS sequence"/>
</dbReference>
<feature type="compositionally biased region" description="Basic residues" evidence="1">
    <location>
        <begin position="88"/>
        <end position="98"/>
    </location>
</feature>
<name>A0ABU2QPG2_9ACTN</name>
<feature type="region of interest" description="Disordered" evidence="1">
    <location>
        <begin position="50"/>
        <end position="69"/>
    </location>
</feature>
<feature type="region of interest" description="Disordered" evidence="1">
    <location>
        <begin position="159"/>
        <end position="199"/>
    </location>
</feature>